<dbReference type="InterPro" id="IPR004559">
    <property type="entry name" value="HemW-like"/>
</dbReference>
<keyword evidence="2" id="KW-0004">4Fe-4S</keyword>
<dbReference type="InterPro" id="IPR007197">
    <property type="entry name" value="rSAM"/>
</dbReference>
<dbReference type="SFLD" id="SFLDF00562">
    <property type="entry name" value="HemN-like__clustered_with_heat"/>
    <property type="match status" value="1"/>
</dbReference>
<keyword evidence="2" id="KW-0143">Chaperone</keyword>
<evidence type="ECO:0000256" key="1">
    <source>
        <dbReference type="ARBA" id="ARBA00006100"/>
    </source>
</evidence>
<dbReference type="Pfam" id="PF04055">
    <property type="entry name" value="Radical_SAM"/>
    <property type="match status" value="1"/>
</dbReference>
<dbReference type="GO" id="GO:0046872">
    <property type="term" value="F:metal ion binding"/>
    <property type="evidence" value="ECO:0007669"/>
    <property type="project" value="UniProtKB-UniRule"/>
</dbReference>
<evidence type="ECO:0000259" key="3">
    <source>
        <dbReference type="PROSITE" id="PS51918"/>
    </source>
</evidence>
<comment type="subcellular location">
    <subcellularLocation>
        <location evidence="2">Cytoplasm</location>
    </subcellularLocation>
</comment>
<dbReference type="CDD" id="cd01335">
    <property type="entry name" value="Radical_SAM"/>
    <property type="match status" value="1"/>
</dbReference>
<dbReference type="AlphaFoldDB" id="A0A4Q4KR64"/>
<dbReference type="GO" id="GO:0005737">
    <property type="term" value="C:cytoplasm"/>
    <property type="evidence" value="ECO:0007669"/>
    <property type="project" value="UniProtKB-SubCell"/>
</dbReference>
<gene>
    <name evidence="4" type="primary">hemW</name>
    <name evidence="4" type="ORF">ERX46_00075</name>
</gene>
<dbReference type="NCBIfam" id="TIGR00539">
    <property type="entry name" value="hemN_rel"/>
    <property type="match status" value="1"/>
</dbReference>
<keyword evidence="2" id="KW-0408">Iron</keyword>
<keyword evidence="2" id="KW-0349">Heme</keyword>
<dbReference type="RefSeq" id="WP_130091789.1">
    <property type="nucleotide sequence ID" value="NZ_SETE01000001.1"/>
</dbReference>
<dbReference type="Gene3D" id="3.80.30.20">
    <property type="entry name" value="tm_1862 like domain"/>
    <property type="match status" value="1"/>
</dbReference>
<evidence type="ECO:0000313" key="4">
    <source>
        <dbReference type="EMBL" id="RYM35422.1"/>
    </source>
</evidence>
<comment type="function">
    <text evidence="2">Probably acts as a heme chaperone, transferring heme to an unknown acceptor. Binds one molecule of heme per monomer, possibly covalently. Binds 1 [4Fe-4S] cluster. The cluster is coordinated with 3 cysteines and an exchangeable S-adenosyl-L-methionine.</text>
</comment>
<dbReference type="SUPFAM" id="SSF102114">
    <property type="entry name" value="Radical SAM enzymes"/>
    <property type="match status" value="1"/>
</dbReference>
<dbReference type="InterPro" id="IPR023404">
    <property type="entry name" value="rSAM_horseshoe"/>
</dbReference>
<organism evidence="4 5">
    <name type="scientific">Brumimicrobium glaciale</name>
    <dbReference type="NCBI Taxonomy" id="200475"/>
    <lineage>
        <taxon>Bacteria</taxon>
        <taxon>Pseudomonadati</taxon>
        <taxon>Bacteroidota</taxon>
        <taxon>Flavobacteriia</taxon>
        <taxon>Flavobacteriales</taxon>
        <taxon>Crocinitomicaceae</taxon>
        <taxon>Brumimicrobium</taxon>
    </lineage>
</organism>
<dbReference type="SFLD" id="SFLDF00288">
    <property type="entry name" value="HemN-like__clustered_with_nucl"/>
    <property type="match status" value="1"/>
</dbReference>
<dbReference type="InterPro" id="IPR006638">
    <property type="entry name" value="Elp3/MiaA/NifB-like_rSAM"/>
</dbReference>
<dbReference type="EMBL" id="SETE01000001">
    <property type="protein sequence ID" value="RYM35422.1"/>
    <property type="molecule type" value="Genomic_DNA"/>
</dbReference>
<keyword evidence="5" id="KW-1185">Reference proteome</keyword>
<dbReference type="GO" id="GO:0006779">
    <property type="term" value="P:porphyrin-containing compound biosynthetic process"/>
    <property type="evidence" value="ECO:0007669"/>
    <property type="project" value="InterPro"/>
</dbReference>
<evidence type="ECO:0000313" key="5">
    <source>
        <dbReference type="Proteomes" id="UP000293952"/>
    </source>
</evidence>
<dbReference type="PANTHER" id="PTHR13932">
    <property type="entry name" value="COPROPORPHYRINIGEN III OXIDASE"/>
    <property type="match status" value="1"/>
</dbReference>
<dbReference type="SFLD" id="SFLDG01065">
    <property type="entry name" value="anaerobic_coproporphyrinogen-I"/>
    <property type="match status" value="1"/>
</dbReference>
<comment type="similarity">
    <text evidence="1">Belongs to the anaerobic coproporphyrinogen-III oxidase family. HemW subfamily.</text>
</comment>
<reference evidence="4 5" key="1">
    <citation type="submission" date="2019-02" db="EMBL/GenBank/DDBJ databases">
        <title>Genome sequence of the sea-ice species Brumimicrobium glaciale.</title>
        <authorList>
            <person name="Bowman J.P."/>
        </authorList>
    </citation>
    <scope>NUCLEOTIDE SEQUENCE [LARGE SCALE GENOMIC DNA]</scope>
    <source>
        <strain evidence="4 5">IC156</strain>
    </source>
</reference>
<dbReference type="Proteomes" id="UP000293952">
    <property type="component" value="Unassembled WGS sequence"/>
</dbReference>
<dbReference type="GO" id="GO:0004109">
    <property type="term" value="F:coproporphyrinogen oxidase activity"/>
    <property type="evidence" value="ECO:0007669"/>
    <property type="project" value="InterPro"/>
</dbReference>
<dbReference type="InterPro" id="IPR058240">
    <property type="entry name" value="rSAM_sf"/>
</dbReference>
<dbReference type="SFLD" id="SFLDG01082">
    <property type="entry name" value="B12-binding_domain_containing"/>
    <property type="match status" value="1"/>
</dbReference>
<evidence type="ECO:0000256" key="2">
    <source>
        <dbReference type="RuleBase" id="RU364116"/>
    </source>
</evidence>
<protein>
    <recommendedName>
        <fullName evidence="2">Heme chaperone HemW</fullName>
    </recommendedName>
</protein>
<keyword evidence="2" id="KW-0963">Cytoplasm</keyword>
<accession>A0A4Q4KR64</accession>
<sequence length="373" mass="43241">MAGIYIHIPFCKQKCTYCDFHFSTTFTAYREKMIEAIVEELKTRVNYLGKQTISTLYFGGGTPSLLTQEELKLIVETVHQNYRVEPEIEFTLEANPDDITIEQLLMWKAEGVNRLSIGLQSFLQEDLDWMNRAHSAEESVSAVKLAKEHGFSLTVDLIYGLPNRTNFDWEYNIEKLVALSPDHISAYCLTVEKRTALYKLIEKGDLPEVGEDDQSEQFEILVRKMKESGYQQYEISNFAKEEAYSQHNSNYWRGVNYLGIGPSAHSFDGESRRWNVSNNPQYIKGVEEKTNYFEEEILTPKDMFNELLLTGLRTKWGVNLELLSFKHCPSKQFYKQLDSFKEFELVNEEEGVLYLTEKGKLQADHIAAMLFLE</sequence>
<comment type="caution">
    <text evidence="4">The sequence shown here is derived from an EMBL/GenBank/DDBJ whole genome shotgun (WGS) entry which is preliminary data.</text>
</comment>
<dbReference type="PANTHER" id="PTHR13932:SF5">
    <property type="entry name" value="RADICAL S-ADENOSYL METHIONINE DOMAIN-CONTAINING PROTEIN 1, MITOCHONDRIAL"/>
    <property type="match status" value="1"/>
</dbReference>
<keyword evidence="2" id="KW-0411">Iron-sulfur</keyword>
<dbReference type="SFLD" id="SFLDS00029">
    <property type="entry name" value="Radical_SAM"/>
    <property type="match status" value="1"/>
</dbReference>
<dbReference type="PROSITE" id="PS51918">
    <property type="entry name" value="RADICAL_SAM"/>
    <property type="match status" value="1"/>
</dbReference>
<name>A0A4Q4KR64_9FLAO</name>
<keyword evidence="2" id="KW-0479">Metal-binding</keyword>
<dbReference type="InterPro" id="IPR034505">
    <property type="entry name" value="Coproporphyrinogen-III_oxidase"/>
</dbReference>
<proteinExistence type="inferred from homology"/>
<dbReference type="GO" id="GO:0051539">
    <property type="term" value="F:4 iron, 4 sulfur cluster binding"/>
    <property type="evidence" value="ECO:0007669"/>
    <property type="project" value="UniProtKB-UniRule"/>
</dbReference>
<feature type="domain" description="Radical SAM core" evidence="3">
    <location>
        <begin position="1"/>
        <end position="231"/>
    </location>
</feature>
<dbReference type="SMART" id="SM00729">
    <property type="entry name" value="Elp3"/>
    <property type="match status" value="1"/>
</dbReference>
<dbReference type="OrthoDB" id="9808022at2"/>
<keyword evidence="2" id="KW-0949">S-adenosyl-L-methionine</keyword>